<comment type="caution">
    <text evidence="2">The sequence shown here is derived from an EMBL/GenBank/DDBJ whole genome shotgun (WGS) entry which is preliminary data.</text>
</comment>
<dbReference type="Gene3D" id="3.40.50.150">
    <property type="entry name" value="Vaccinia Virus protein VP39"/>
    <property type="match status" value="1"/>
</dbReference>
<name>A0ABS9ZVN7_9SPHI</name>
<dbReference type="RefSeq" id="WP_243360774.1">
    <property type="nucleotide sequence ID" value="NZ_JALGBH010000001.1"/>
</dbReference>
<organism evidence="2 3">
    <name type="scientific">Pedobacter montanisoli</name>
    <dbReference type="NCBI Taxonomy" id="2923277"/>
    <lineage>
        <taxon>Bacteria</taxon>
        <taxon>Pseudomonadati</taxon>
        <taxon>Bacteroidota</taxon>
        <taxon>Sphingobacteriia</taxon>
        <taxon>Sphingobacteriales</taxon>
        <taxon>Sphingobacteriaceae</taxon>
        <taxon>Pedobacter</taxon>
    </lineage>
</organism>
<evidence type="ECO:0000313" key="2">
    <source>
        <dbReference type="EMBL" id="MCJ0742378.1"/>
    </source>
</evidence>
<keyword evidence="2" id="KW-0808">Transferase</keyword>
<evidence type="ECO:0000313" key="3">
    <source>
        <dbReference type="Proteomes" id="UP001165460"/>
    </source>
</evidence>
<evidence type="ECO:0000259" key="1">
    <source>
        <dbReference type="Pfam" id="PF05050"/>
    </source>
</evidence>
<gene>
    <name evidence="2" type="ORF">MMF97_06630</name>
</gene>
<accession>A0ABS9ZVN7</accession>
<dbReference type="Proteomes" id="UP001165460">
    <property type="component" value="Unassembled WGS sequence"/>
</dbReference>
<dbReference type="GO" id="GO:0032259">
    <property type="term" value="P:methylation"/>
    <property type="evidence" value="ECO:0007669"/>
    <property type="project" value="UniProtKB-KW"/>
</dbReference>
<protein>
    <submittedName>
        <fullName evidence="2">FkbM family methyltransferase</fullName>
    </submittedName>
</protein>
<dbReference type="InterPro" id="IPR006342">
    <property type="entry name" value="FkbM_mtfrase"/>
</dbReference>
<sequence length="95" mass="11017">MIPVVTRTLSSILDEHLPKGQSIDFLTIDAEGLDFQVLESNNWSKYCPKIVLVENELSIQEIIKADIDAFMEKQGYQLYAKTVKTYFYKHTQFII</sequence>
<reference evidence="2" key="1">
    <citation type="submission" date="2022-03" db="EMBL/GenBank/DDBJ databases">
        <authorList>
            <person name="Woo C.Y."/>
        </authorList>
    </citation>
    <scope>NUCLEOTIDE SEQUENCE</scope>
    <source>
        <strain evidence="2">CYS-01</strain>
    </source>
</reference>
<dbReference type="InterPro" id="IPR029063">
    <property type="entry name" value="SAM-dependent_MTases_sf"/>
</dbReference>
<dbReference type="GO" id="GO:0008168">
    <property type="term" value="F:methyltransferase activity"/>
    <property type="evidence" value="ECO:0007669"/>
    <property type="project" value="UniProtKB-KW"/>
</dbReference>
<keyword evidence="2" id="KW-0489">Methyltransferase</keyword>
<feature type="domain" description="Methyltransferase FkbM" evidence="1">
    <location>
        <begin position="2"/>
        <end position="78"/>
    </location>
</feature>
<dbReference type="Pfam" id="PF05050">
    <property type="entry name" value="Methyltransf_21"/>
    <property type="match status" value="1"/>
</dbReference>
<dbReference type="SUPFAM" id="SSF53335">
    <property type="entry name" value="S-adenosyl-L-methionine-dependent methyltransferases"/>
    <property type="match status" value="1"/>
</dbReference>
<dbReference type="EMBL" id="JALGBH010000001">
    <property type="protein sequence ID" value="MCJ0742378.1"/>
    <property type="molecule type" value="Genomic_DNA"/>
</dbReference>
<keyword evidence="3" id="KW-1185">Reference proteome</keyword>
<proteinExistence type="predicted"/>